<keyword evidence="3" id="KW-0326">Glycosidase</keyword>
<dbReference type="GO" id="GO:0016998">
    <property type="term" value="P:cell wall macromolecule catabolic process"/>
    <property type="evidence" value="ECO:0007669"/>
    <property type="project" value="InterPro"/>
</dbReference>
<keyword evidence="4" id="KW-0175">Coiled coil</keyword>
<evidence type="ECO:0000313" key="6">
    <source>
        <dbReference type="Proteomes" id="UP000199495"/>
    </source>
</evidence>
<protein>
    <recommendedName>
        <fullName evidence="3">Lysozyme</fullName>
        <ecNumber evidence="3">3.2.1.17</ecNumber>
    </recommendedName>
</protein>
<dbReference type="InterPro" id="IPR023346">
    <property type="entry name" value="Lysozyme-like_dom_sf"/>
</dbReference>
<dbReference type="Gene3D" id="1.10.530.40">
    <property type="match status" value="1"/>
</dbReference>
<gene>
    <name evidence="5" type="ORF">SAMN04487974_12040</name>
</gene>
<dbReference type="Pfam" id="PF00959">
    <property type="entry name" value="Phage_lysozyme"/>
    <property type="match status" value="1"/>
</dbReference>
<dbReference type="InterPro" id="IPR002196">
    <property type="entry name" value="Glyco_hydro_24"/>
</dbReference>
<dbReference type="InterPro" id="IPR023347">
    <property type="entry name" value="Lysozyme_dom_sf"/>
</dbReference>
<dbReference type="RefSeq" id="WP_090598991.1">
    <property type="nucleotide sequence ID" value="NZ_FNCS01000020.1"/>
</dbReference>
<dbReference type="Proteomes" id="UP000199495">
    <property type="component" value="Unassembled WGS sequence"/>
</dbReference>
<evidence type="ECO:0000256" key="3">
    <source>
        <dbReference type="RuleBase" id="RU003788"/>
    </source>
</evidence>
<evidence type="ECO:0000256" key="4">
    <source>
        <dbReference type="SAM" id="Coils"/>
    </source>
</evidence>
<dbReference type="GO" id="GO:0003796">
    <property type="term" value="F:lysozyme activity"/>
    <property type="evidence" value="ECO:0007669"/>
    <property type="project" value="UniProtKB-EC"/>
</dbReference>
<dbReference type="EC" id="3.2.1.17" evidence="3"/>
<dbReference type="SUPFAM" id="SSF53955">
    <property type="entry name" value="Lysozyme-like"/>
    <property type="match status" value="1"/>
</dbReference>
<keyword evidence="6" id="KW-1185">Reference proteome</keyword>
<dbReference type="AlphaFoldDB" id="A0A1G7ZKC8"/>
<proteinExistence type="inferred from homology"/>
<comment type="catalytic activity">
    <reaction evidence="3">
        <text>Hydrolysis of (1-&gt;4)-beta-linkages between N-acetylmuramic acid and N-acetyl-D-glucosamine residues in a peptidoglycan and between N-acetyl-D-glucosamine residues in chitodextrins.</text>
        <dbReference type="EC" id="3.2.1.17"/>
    </reaction>
</comment>
<feature type="coiled-coil region" evidence="4">
    <location>
        <begin position="768"/>
        <end position="826"/>
    </location>
</feature>
<dbReference type="EMBL" id="FNCS01000020">
    <property type="protein sequence ID" value="SDH08560.1"/>
    <property type="molecule type" value="Genomic_DNA"/>
</dbReference>
<dbReference type="STRING" id="440168.SAMN04487974_12040"/>
<name>A0A1G7ZKC8_9HYPH</name>
<keyword evidence="1 3" id="KW-0929">Antimicrobial</keyword>
<dbReference type="GO" id="GO:0009253">
    <property type="term" value="P:peptidoglycan catabolic process"/>
    <property type="evidence" value="ECO:0007669"/>
    <property type="project" value="InterPro"/>
</dbReference>
<keyword evidence="3" id="KW-0378">Hydrolase</keyword>
<organism evidence="5 6">
    <name type="scientific">Pelagibacterium luteolum</name>
    <dbReference type="NCBI Taxonomy" id="440168"/>
    <lineage>
        <taxon>Bacteria</taxon>
        <taxon>Pseudomonadati</taxon>
        <taxon>Pseudomonadota</taxon>
        <taxon>Alphaproteobacteria</taxon>
        <taxon>Hyphomicrobiales</taxon>
        <taxon>Devosiaceae</taxon>
        <taxon>Pelagibacterium</taxon>
    </lineage>
</organism>
<dbReference type="OrthoDB" id="5327667at2"/>
<dbReference type="GO" id="GO:0042742">
    <property type="term" value="P:defense response to bacterium"/>
    <property type="evidence" value="ECO:0007669"/>
    <property type="project" value="UniProtKB-KW"/>
</dbReference>
<comment type="similarity">
    <text evidence="3">Belongs to the glycosyl hydrolase 24 family.</text>
</comment>
<evidence type="ECO:0000256" key="2">
    <source>
        <dbReference type="ARBA" id="ARBA00022638"/>
    </source>
</evidence>
<accession>A0A1G7ZKC8</accession>
<reference evidence="5 6" key="1">
    <citation type="submission" date="2016-10" db="EMBL/GenBank/DDBJ databases">
        <authorList>
            <person name="de Groot N.N."/>
        </authorList>
    </citation>
    <scope>NUCLEOTIDE SEQUENCE [LARGE SCALE GENOMIC DNA]</scope>
    <source>
        <strain evidence="5 6">CGMCC 1.10267</strain>
    </source>
</reference>
<evidence type="ECO:0000256" key="1">
    <source>
        <dbReference type="ARBA" id="ARBA00022529"/>
    </source>
</evidence>
<keyword evidence="2 3" id="KW-0081">Bacteriolytic enzyme</keyword>
<dbReference type="GO" id="GO:0031640">
    <property type="term" value="P:killing of cells of another organism"/>
    <property type="evidence" value="ECO:0007669"/>
    <property type="project" value="UniProtKB-KW"/>
</dbReference>
<evidence type="ECO:0000313" key="5">
    <source>
        <dbReference type="EMBL" id="SDH08560.1"/>
    </source>
</evidence>
<sequence>MARIPTAAEISGPGSLRTGRSIARQDTTAEGRGLADFGSGLRQAGAVAVAFGEQERQKALALELSKADAQYNSGLIGIENGFNQDGNYSTWGQRAQQSTQELLSSSANLISDPEARQLWLLDKQAHATGFVDRIGDRSFARVQEQQVVDLGQAIETNYNILTDPSRPEEERERARLDIEGAIAVNEQTGLLAPGTAQEWRETFLQQGDYALGQNAVDSGEFTGPLPQGDTAAILRSFEGFQTSPYWDVNAYRIGYGSDTITRADGSVVRVQPGMMVTREDAERDLARRIREFEQVAVRNVGVDAWAALPPQTRAALTSVTYNYGEIPPRIRDAVRGGDPVAIADAVASLQNDNGGVNRERRLKEAAIIRGEGNPEWYQRLPPTQRIAIDQMAASRQSQQASAAQARAQSEYAAHKGSIELGIRTRDIVSEQQILNDAMLTDSDKATLLNTLRTEVGRVSDAQNFLASWQAGQSAGLNPFNSDNRRLVDDVFDELQTAVPAEQREAATTQLIADTGVVPSQAIADVRQGLTGTDTAAVTRALQTAAMLTDTAPQGLMAVEHGREVRDAADMYNALVNGRGFTAEQAAQQYMRMNDPAQQQRVEVLQARWTEDRKSLGPQDIVQEFGAGFLGFGAVSTGVTIEQQEAVLADYMSFAEDAYLQANGDIAVTKQLAIQEMRRTYGVSSVSGNAALMKFPPENFFPSVAGSHDYLRDIVMRDARSIEATSQNAMLVGTTETAQDVSAGMVPRYNLYYQTPDGVWNMAPQMFTLGDEVQQLQTLQSQRNQLEGERARVMVQWRQDVQSGMPLEEAQARAEAADAALVEQMNALGGQASEVRGNGPVEESSDYFIPNDMAERLMQEQENFVPGQPIDWFNQQGRN</sequence>